<evidence type="ECO:0000256" key="3">
    <source>
        <dbReference type="ARBA" id="ARBA00022574"/>
    </source>
</evidence>
<evidence type="ECO:0000256" key="6">
    <source>
        <dbReference type="HAMAP-Rule" id="MF_03029"/>
    </source>
</evidence>
<feature type="region of interest" description="Disordered" evidence="8">
    <location>
        <begin position="229"/>
        <end position="249"/>
    </location>
</feature>
<dbReference type="HAMAP" id="MF_03029">
    <property type="entry name" value="WDR12"/>
    <property type="match status" value="1"/>
</dbReference>
<feature type="repeat" description="WD" evidence="7">
    <location>
        <begin position="259"/>
        <end position="299"/>
    </location>
</feature>
<evidence type="ECO:0000256" key="1">
    <source>
        <dbReference type="ARBA" id="ARBA00022517"/>
    </source>
</evidence>
<dbReference type="EMBL" id="PZQS01000005">
    <property type="protein sequence ID" value="PVD30686.1"/>
    <property type="molecule type" value="Genomic_DNA"/>
</dbReference>
<keyword evidence="3 7" id="KW-0853">WD repeat</keyword>
<keyword evidence="1 6" id="KW-0690">Ribosome biogenesis</keyword>
<dbReference type="PRINTS" id="PR00320">
    <property type="entry name" value="GPROTEINBRPT"/>
</dbReference>
<sequence>MADVEHVQVKFFTKQEQYSVPDTLFSVPASVDSKQLSQLINSLLQGDAKTEGDEDLVKFDFLLDGEILRTALNHLLQEKEVSSEAVIELEYVERQPAPYPENSLLHDDWVSAVQAAGENILSGSYDNTVRLWNTQGEPVMTIPAHADPVKCVAWIRHDTSDIESTFVSGSHDQTAVIWRWHKERNEVDCIHVCKGHSGTVNCVSVSPSKEKMCTVSWDKMLKLWSADCLPEDEPESDRPRKKKKTAASKAQTRVPILTLSGHNDAVTAVQWVDDTSVVTSSRDQTVRIWDLKQAVQSNLLQGSEAIFDVAYSPLNGLLVVASASRHIHLYDPRSKEGAVVKQSFTSHTGWVVSVDWSRNNEHLFLSGAYDSILKLWDIRRQDFYVHVFLDLLPKAPLYNMHGHEDKILSVDWSVPELILSGGADNNLKIHHYNVTS</sequence>
<dbReference type="AlphaFoldDB" id="A0A2T7PB98"/>
<dbReference type="SUPFAM" id="SSF50978">
    <property type="entry name" value="WD40 repeat-like"/>
    <property type="match status" value="1"/>
</dbReference>
<dbReference type="Pfam" id="PF00400">
    <property type="entry name" value="WD40"/>
    <property type="match status" value="6"/>
</dbReference>
<dbReference type="InterPro" id="IPR020472">
    <property type="entry name" value="WD40_PAC1"/>
</dbReference>
<feature type="repeat" description="WD" evidence="7">
    <location>
        <begin position="117"/>
        <end position="142"/>
    </location>
</feature>
<reference evidence="10 11" key="1">
    <citation type="submission" date="2018-04" db="EMBL/GenBank/DDBJ databases">
        <title>The genome of golden apple snail Pomacea canaliculata provides insight into stress tolerance and invasive adaptation.</title>
        <authorList>
            <person name="Liu C."/>
            <person name="Liu B."/>
            <person name="Ren Y."/>
            <person name="Zhang Y."/>
            <person name="Wang H."/>
            <person name="Li S."/>
            <person name="Jiang F."/>
            <person name="Yin L."/>
            <person name="Zhang G."/>
            <person name="Qian W."/>
            <person name="Fan W."/>
        </authorList>
    </citation>
    <scope>NUCLEOTIDE SEQUENCE [LARGE SCALE GENOMIC DNA]</scope>
    <source>
        <strain evidence="10">SZHN2017</strain>
        <tissue evidence="10">Muscle</tissue>
    </source>
</reference>
<dbReference type="STRING" id="400727.A0A2T7PB98"/>
<comment type="similarity">
    <text evidence="6">Belongs to the WD repeat WDR12/YTM1 family.</text>
</comment>
<dbReference type="GO" id="GO:0000466">
    <property type="term" value="P:maturation of 5.8S rRNA from tricistronic rRNA transcript (SSU-rRNA, 5.8S rRNA, LSU-rRNA)"/>
    <property type="evidence" value="ECO:0007669"/>
    <property type="project" value="UniProtKB-UniRule"/>
</dbReference>
<dbReference type="Proteomes" id="UP000245119">
    <property type="component" value="Linkage Group LG5"/>
</dbReference>
<evidence type="ECO:0000256" key="7">
    <source>
        <dbReference type="PROSITE-ProRule" id="PRU00221"/>
    </source>
</evidence>
<evidence type="ECO:0000256" key="5">
    <source>
        <dbReference type="ARBA" id="ARBA00023242"/>
    </source>
</evidence>
<dbReference type="PROSITE" id="PS50082">
    <property type="entry name" value="WD_REPEATS_2"/>
    <property type="match status" value="4"/>
</dbReference>
<organism evidence="10 11">
    <name type="scientific">Pomacea canaliculata</name>
    <name type="common">Golden apple snail</name>
    <dbReference type="NCBI Taxonomy" id="400727"/>
    <lineage>
        <taxon>Eukaryota</taxon>
        <taxon>Metazoa</taxon>
        <taxon>Spiralia</taxon>
        <taxon>Lophotrochozoa</taxon>
        <taxon>Mollusca</taxon>
        <taxon>Gastropoda</taxon>
        <taxon>Caenogastropoda</taxon>
        <taxon>Architaenioglossa</taxon>
        <taxon>Ampullarioidea</taxon>
        <taxon>Ampullariidae</taxon>
        <taxon>Pomacea</taxon>
    </lineage>
</organism>
<dbReference type="InterPro" id="IPR019775">
    <property type="entry name" value="WD40_repeat_CS"/>
</dbReference>
<dbReference type="InterPro" id="IPR001680">
    <property type="entry name" value="WD40_rpt"/>
</dbReference>
<dbReference type="PROSITE" id="PS50294">
    <property type="entry name" value="WD_REPEATS_REGION"/>
    <property type="match status" value="3"/>
</dbReference>
<dbReference type="GO" id="GO:0030687">
    <property type="term" value="C:preribosome, large subunit precursor"/>
    <property type="evidence" value="ECO:0007669"/>
    <property type="project" value="UniProtKB-UniRule"/>
</dbReference>
<dbReference type="GO" id="GO:0005654">
    <property type="term" value="C:nucleoplasm"/>
    <property type="evidence" value="ECO:0007669"/>
    <property type="project" value="UniProtKB-SubCell"/>
</dbReference>
<dbReference type="CDD" id="cd00200">
    <property type="entry name" value="WD40"/>
    <property type="match status" value="1"/>
</dbReference>
<feature type="repeat" description="WD" evidence="7">
    <location>
        <begin position="193"/>
        <end position="225"/>
    </location>
</feature>
<dbReference type="GO" id="GO:0043021">
    <property type="term" value="F:ribonucleoprotein complex binding"/>
    <property type="evidence" value="ECO:0007669"/>
    <property type="project" value="UniProtKB-UniRule"/>
</dbReference>
<feature type="repeat" description="WD" evidence="7">
    <location>
        <begin position="344"/>
        <end position="379"/>
    </location>
</feature>
<feature type="domain" description="NLE" evidence="9">
    <location>
        <begin position="7"/>
        <end position="74"/>
    </location>
</feature>
<evidence type="ECO:0000313" key="11">
    <source>
        <dbReference type="Proteomes" id="UP000245119"/>
    </source>
</evidence>
<dbReference type="Gene3D" id="2.130.10.10">
    <property type="entry name" value="YVTN repeat-like/Quinoprotein amine dehydrogenase"/>
    <property type="match status" value="1"/>
</dbReference>
<comment type="function">
    <text evidence="6">Required for maturation of ribosomal RNAs and formation of the large ribosomal subunit.</text>
</comment>
<dbReference type="GO" id="GO:0005730">
    <property type="term" value="C:nucleolus"/>
    <property type="evidence" value="ECO:0007669"/>
    <property type="project" value="UniProtKB-SubCell"/>
</dbReference>
<evidence type="ECO:0000256" key="8">
    <source>
        <dbReference type="SAM" id="MobiDB-lite"/>
    </source>
</evidence>
<accession>A0A2T7PB98</accession>
<dbReference type="InterPro" id="IPR012972">
    <property type="entry name" value="NLE"/>
</dbReference>
<dbReference type="PANTHER" id="PTHR19855:SF11">
    <property type="entry name" value="RIBOSOME BIOGENESIS PROTEIN WDR12"/>
    <property type="match status" value="1"/>
</dbReference>
<dbReference type="InterPro" id="IPR036322">
    <property type="entry name" value="WD40_repeat_dom_sf"/>
</dbReference>
<dbReference type="InterPro" id="IPR028599">
    <property type="entry name" value="WDR12/Ytm1"/>
</dbReference>
<dbReference type="PROSITE" id="PS00678">
    <property type="entry name" value="WD_REPEATS_1"/>
    <property type="match status" value="1"/>
</dbReference>
<comment type="caution">
    <text evidence="10">The sequence shown here is derived from an EMBL/GenBank/DDBJ whole genome shotgun (WGS) entry which is preliminary data.</text>
</comment>
<evidence type="ECO:0000256" key="4">
    <source>
        <dbReference type="ARBA" id="ARBA00022737"/>
    </source>
</evidence>
<evidence type="ECO:0000313" key="10">
    <source>
        <dbReference type="EMBL" id="PVD30686.1"/>
    </source>
</evidence>
<evidence type="ECO:0000256" key="2">
    <source>
        <dbReference type="ARBA" id="ARBA00022552"/>
    </source>
</evidence>
<dbReference type="GO" id="GO:0000463">
    <property type="term" value="P:maturation of LSU-rRNA from tricistronic rRNA transcript (SSU-rRNA, 5.8S rRNA, LSU-rRNA)"/>
    <property type="evidence" value="ECO:0007669"/>
    <property type="project" value="UniProtKB-UniRule"/>
</dbReference>
<name>A0A2T7PB98_POMCA</name>
<keyword evidence="2 6" id="KW-0698">rRNA processing</keyword>
<dbReference type="Pfam" id="PF08154">
    <property type="entry name" value="NLE"/>
    <property type="match status" value="1"/>
</dbReference>
<protein>
    <recommendedName>
        <fullName evidence="6">Ribosome biogenesis protein WDR12 homolog</fullName>
    </recommendedName>
</protein>
<dbReference type="SMART" id="SM00320">
    <property type="entry name" value="WD40"/>
    <property type="match status" value="7"/>
</dbReference>
<proteinExistence type="inferred from homology"/>
<keyword evidence="11" id="KW-1185">Reference proteome</keyword>
<dbReference type="OrthoDB" id="10251381at2759"/>
<gene>
    <name evidence="10" type="ORF">C0Q70_09960</name>
</gene>
<evidence type="ECO:0000259" key="9">
    <source>
        <dbReference type="Pfam" id="PF08154"/>
    </source>
</evidence>
<keyword evidence="4" id="KW-0677">Repeat</keyword>
<keyword evidence="5 6" id="KW-0539">Nucleus</keyword>
<dbReference type="PANTHER" id="PTHR19855">
    <property type="entry name" value="WD40 REPEAT PROTEIN 12, 37"/>
    <property type="match status" value="1"/>
</dbReference>
<dbReference type="InterPro" id="IPR015943">
    <property type="entry name" value="WD40/YVTN_repeat-like_dom_sf"/>
</dbReference>
<comment type="subcellular location">
    <subcellularLocation>
        <location evidence="6">Nucleus</location>
        <location evidence="6">Nucleolus</location>
    </subcellularLocation>
    <subcellularLocation>
        <location evidence="6">Nucleus</location>
        <location evidence="6">Nucleoplasm</location>
    </subcellularLocation>
</comment>